<name>A0A2P8HP49_CHINA</name>
<gene>
    <name evidence="1" type="ORF">CLV51_102854</name>
</gene>
<accession>A0A2P8HP49</accession>
<evidence type="ECO:0000313" key="2">
    <source>
        <dbReference type="Proteomes" id="UP000240971"/>
    </source>
</evidence>
<proteinExistence type="predicted"/>
<sequence length="52" mass="5792">MKKPSEKKLYLGKIKVSALSKTQSDAVQLTTTWNCSLKIICHGPSRDIICID</sequence>
<dbReference type="AlphaFoldDB" id="A0A2P8HP49"/>
<reference evidence="1 2" key="1">
    <citation type="submission" date="2018-03" db="EMBL/GenBank/DDBJ databases">
        <title>Genomic Encyclopedia of Archaeal and Bacterial Type Strains, Phase II (KMG-II): from individual species to whole genera.</title>
        <authorList>
            <person name="Goeker M."/>
        </authorList>
    </citation>
    <scope>NUCLEOTIDE SEQUENCE [LARGE SCALE GENOMIC DNA]</scope>
    <source>
        <strain evidence="1 2">DSM 24859</strain>
    </source>
</reference>
<comment type="caution">
    <text evidence="1">The sequence shown here is derived from an EMBL/GenBank/DDBJ whole genome shotgun (WGS) entry which is preliminary data.</text>
</comment>
<dbReference type="Proteomes" id="UP000240971">
    <property type="component" value="Unassembled WGS sequence"/>
</dbReference>
<organism evidence="1 2">
    <name type="scientific">Chitinophaga niastensis</name>
    <dbReference type="NCBI Taxonomy" id="536980"/>
    <lineage>
        <taxon>Bacteria</taxon>
        <taxon>Pseudomonadati</taxon>
        <taxon>Bacteroidota</taxon>
        <taxon>Chitinophagia</taxon>
        <taxon>Chitinophagales</taxon>
        <taxon>Chitinophagaceae</taxon>
        <taxon>Chitinophaga</taxon>
    </lineage>
</organism>
<protein>
    <submittedName>
        <fullName evidence="1">Uncharacterized protein</fullName>
    </submittedName>
</protein>
<keyword evidence="2" id="KW-1185">Reference proteome</keyword>
<evidence type="ECO:0000313" key="1">
    <source>
        <dbReference type="EMBL" id="PSL47994.1"/>
    </source>
</evidence>
<dbReference type="EMBL" id="PYAW01000002">
    <property type="protein sequence ID" value="PSL47994.1"/>
    <property type="molecule type" value="Genomic_DNA"/>
</dbReference>